<reference evidence="1 2" key="1">
    <citation type="journal article" date="2005" name="Nat. Biotechnol.">
        <title>The genome sequence of the ethanologenic bacterium Zymomonas mobilis ZM4.</title>
        <authorList>
            <person name="Seo J.S."/>
            <person name="Chong H."/>
            <person name="Park H.S."/>
            <person name="Yoon K.O."/>
            <person name="Jung C."/>
            <person name="Kim J.J."/>
            <person name="Hong J.H."/>
            <person name="Kim H."/>
            <person name="Kim J.H."/>
            <person name="Kil J.I."/>
            <person name="Park C.J."/>
            <person name="Oh H.M."/>
            <person name="Lee J.S."/>
            <person name="Jin S.J."/>
            <person name="Um H.W."/>
            <person name="Lee H.J."/>
            <person name="Oh S.J."/>
            <person name="Kim J.Y."/>
            <person name="Kang H.L."/>
            <person name="Lee S.Y."/>
            <person name="Lee K.J."/>
            <person name="Kang H.S."/>
        </authorList>
    </citation>
    <scope>NUCLEOTIDE SEQUENCE [LARGE SCALE GENOMIC DNA]</scope>
    <source>
        <strain evidence="2">ATCC 31821 / ZM4 / CP4</strain>
    </source>
</reference>
<dbReference type="InterPro" id="IPR019285">
    <property type="entry name" value="DUF2336"/>
</dbReference>
<dbReference type="eggNOG" id="COG5330">
    <property type="taxonomic scope" value="Bacteria"/>
</dbReference>
<name>Q5NL25_ZYMMO</name>
<accession>Q5NL25</accession>
<dbReference type="AlphaFoldDB" id="Q5NL25"/>
<protein>
    <recommendedName>
        <fullName evidence="3">DUF2336 domain-containing protein</fullName>
    </recommendedName>
</protein>
<sequence length="384" mass="44225">MVAEKHKKETQPSLIEYARDALIHERKRKKQIYEDLLIPTSLRLNEIERYHIIKIFEHITIAAENEIRLYLVDLLEDDAPLSVIMLLNDPTKHLTLEWLSDSILLRDQTFVAMLIRRMRTSFLQKNCHKRQYHKSPKNSDIIDSLIGQMDADIALSAMVLLIAESRQISHLNNPILSRTDLSAELQYKLLWWVAACLRSCLLEAQLSEEQVDQALSKAVRQALTQYDEGSTLEARALKLARHLHKYRKLSDEFILQSAMDGHTALMVAALAIRSGVNHHYIWDIVLNEDESPLLLLLKAIGMPRQMAASLAFQLTGHSLDNHQIAEKVKAFEALSQSDADKALALWRLDECYRESICEIENRYKTAREKKAYIASPDFFQQDCL</sequence>
<dbReference type="Proteomes" id="UP000001173">
    <property type="component" value="Chromosome"/>
</dbReference>
<evidence type="ECO:0000313" key="2">
    <source>
        <dbReference type="Proteomes" id="UP000001173"/>
    </source>
</evidence>
<evidence type="ECO:0008006" key="3">
    <source>
        <dbReference type="Google" id="ProtNLM"/>
    </source>
</evidence>
<dbReference type="EMBL" id="AE008692">
    <property type="protein sequence ID" value="AAV90585.2"/>
    <property type="molecule type" value="Genomic_DNA"/>
</dbReference>
<reference evidence="1 2" key="2">
    <citation type="journal article" date="2009" name="Nat. Biotechnol.">
        <title>Improved genome annotation for Zymomonas mobilis.</title>
        <authorList>
            <person name="Yang S."/>
            <person name="Pappas K.M."/>
            <person name="Hauser L.J."/>
            <person name="Land M.L."/>
            <person name="Chen G.L."/>
            <person name="Hurst G.B."/>
            <person name="Pan C."/>
            <person name="Kouvelis V.N."/>
            <person name="Typas M.A."/>
            <person name="Pelletier D.A."/>
            <person name="Klingeman D.M."/>
            <person name="Chang Y.J."/>
            <person name="Samatova N.F."/>
            <person name="Brown S.D."/>
        </authorList>
    </citation>
    <scope>NUCLEOTIDE SEQUENCE [LARGE SCALE GENOMIC DNA]</scope>
    <source>
        <strain evidence="2">ATCC 31821 / ZM4 / CP4</strain>
    </source>
</reference>
<dbReference type="KEGG" id="zmo:ZMO1961"/>
<keyword evidence="2" id="KW-1185">Reference proteome</keyword>
<gene>
    <name evidence="1" type="ordered locus">ZMO1961</name>
</gene>
<dbReference type="HOGENOM" id="CLU_754205_0_0_5"/>
<organism evidence="1 2">
    <name type="scientific">Zymomonas mobilis subsp. mobilis (strain ATCC 31821 / ZM4 / CP4)</name>
    <dbReference type="NCBI Taxonomy" id="264203"/>
    <lineage>
        <taxon>Bacteria</taxon>
        <taxon>Pseudomonadati</taxon>
        <taxon>Pseudomonadota</taxon>
        <taxon>Alphaproteobacteria</taxon>
        <taxon>Sphingomonadales</taxon>
        <taxon>Zymomonadaceae</taxon>
        <taxon>Zymomonas</taxon>
    </lineage>
</organism>
<proteinExistence type="predicted"/>
<dbReference type="Pfam" id="PF10098">
    <property type="entry name" value="DUF2336"/>
    <property type="match status" value="1"/>
</dbReference>
<dbReference type="STRING" id="264203.ZMO1961"/>
<dbReference type="RefSeq" id="WP_011241685.1">
    <property type="nucleotide sequence ID" value="NC_006526.2"/>
</dbReference>
<evidence type="ECO:0000313" key="1">
    <source>
        <dbReference type="EMBL" id="AAV90585.2"/>
    </source>
</evidence>